<keyword evidence="9" id="KW-1185">Reference proteome</keyword>
<proteinExistence type="inferred from homology"/>
<evidence type="ECO:0000256" key="2">
    <source>
        <dbReference type="ARBA" id="ARBA00022729"/>
    </source>
</evidence>
<feature type="compositionally biased region" description="Pro residues" evidence="7">
    <location>
        <begin position="478"/>
        <end position="488"/>
    </location>
</feature>
<organism evidence="10">
    <name type="scientific">Thrips palmi</name>
    <name type="common">Melon thrips</name>
    <dbReference type="NCBI Taxonomy" id="161013"/>
    <lineage>
        <taxon>Eukaryota</taxon>
        <taxon>Metazoa</taxon>
        <taxon>Ecdysozoa</taxon>
        <taxon>Arthropoda</taxon>
        <taxon>Hexapoda</taxon>
        <taxon>Insecta</taxon>
        <taxon>Pterygota</taxon>
        <taxon>Neoptera</taxon>
        <taxon>Paraneoptera</taxon>
        <taxon>Thysanoptera</taxon>
        <taxon>Terebrantia</taxon>
        <taxon>Thripoidea</taxon>
        <taxon>Thripidae</taxon>
        <taxon>Thrips</taxon>
    </lineage>
</organism>
<evidence type="ECO:0000256" key="4">
    <source>
        <dbReference type="ARBA" id="ARBA00022963"/>
    </source>
</evidence>
<evidence type="ECO:0000256" key="7">
    <source>
        <dbReference type="SAM" id="MobiDB-lite"/>
    </source>
</evidence>
<evidence type="ECO:0000256" key="6">
    <source>
        <dbReference type="ARBA" id="ARBA00023180"/>
    </source>
</evidence>
<dbReference type="KEGG" id="tpal:117651274"/>
<dbReference type="SUPFAM" id="SSF53474">
    <property type="entry name" value="alpha/beta-Hydrolases"/>
    <property type="match status" value="1"/>
</dbReference>
<feature type="region of interest" description="Disordered" evidence="7">
    <location>
        <begin position="476"/>
        <end position="524"/>
    </location>
</feature>
<keyword evidence="5" id="KW-0443">Lipid metabolism</keyword>
<keyword evidence="6" id="KW-0325">Glycoprotein</keyword>
<evidence type="ECO:0000256" key="1">
    <source>
        <dbReference type="ARBA" id="ARBA00010701"/>
    </source>
</evidence>
<keyword evidence="4" id="KW-0442">Lipid degradation</keyword>
<reference evidence="10" key="1">
    <citation type="submission" date="2025-08" db="UniProtKB">
        <authorList>
            <consortium name="RefSeq"/>
        </authorList>
    </citation>
    <scope>IDENTIFICATION</scope>
    <source>
        <tissue evidence="10">Total insect</tissue>
    </source>
</reference>
<dbReference type="OrthoDB" id="9974421at2759"/>
<dbReference type="InterPro" id="IPR006693">
    <property type="entry name" value="AB_hydrolase_lipase"/>
</dbReference>
<evidence type="ECO:0000256" key="3">
    <source>
        <dbReference type="ARBA" id="ARBA00022801"/>
    </source>
</evidence>
<dbReference type="PANTHER" id="PTHR11005">
    <property type="entry name" value="LYSOSOMAL ACID LIPASE-RELATED"/>
    <property type="match status" value="1"/>
</dbReference>
<dbReference type="FunFam" id="3.40.50.1820:FF:000021">
    <property type="entry name" value="Lipase"/>
    <property type="match status" value="1"/>
</dbReference>
<feature type="compositionally biased region" description="Low complexity" evidence="7">
    <location>
        <begin position="506"/>
        <end position="524"/>
    </location>
</feature>
<gene>
    <name evidence="10" type="primary">LOC117651274</name>
</gene>
<name>A0A6P8ZZZ1_THRPL</name>
<protein>
    <submittedName>
        <fullName evidence="10">Lipase 3-like</fullName>
    </submittedName>
</protein>
<evidence type="ECO:0000256" key="5">
    <source>
        <dbReference type="ARBA" id="ARBA00023098"/>
    </source>
</evidence>
<dbReference type="RefSeq" id="XP_034251023.1">
    <property type="nucleotide sequence ID" value="XM_034395132.1"/>
</dbReference>
<evidence type="ECO:0000313" key="9">
    <source>
        <dbReference type="Proteomes" id="UP000515158"/>
    </source>
</evidence>
<dbReference type="AlphaFoldDB" id="A0A6P8ZZZ1"/>
<dbReference type="InParanoid" id="A0A6P8ZZZ1"/>
<dbReference type="Proteomes" id="UP000515158">
    <property type="component" value="Unplaced"/>
</dbReference>
<sequence>MNSTVSLAGRIMSSSPVCSMMRLATFGALACALQSTPAPPATPATTLANRGLDPADTLGPVSIETNEIPGVGAGRPSLPYTPNYDPDVALSTPQLVSLHGYPSESHVVVTEDGYLLTLHRIPGGRNHRGPSGGAAARPVVFLQHGLLASSADWVLTGPGKSLAYILADSGYDVWMGNARGNTYSRAHVSLSTKDSAFWNFSWHEIGHYDLPAAIDHVLQVTGQKSLFYIGHSMGTTTFYVMLSTRPEYNDKVMAGLLLAPVVYLGNCRSPIRYLAPYADDYQYLAHLFGADEFLPQSGALQFFAKYGCELAMFELKLCENSIFVICGFDKDQFNSSMLPAVLSHTPAGTSSKTVTHFAQSILTGKFKPFGATPETPEYDLGKVTVPTAAFYADNDLLSDPADVQQLFDKVPMKLGKFRVALPSFNHLDFLWGKSAKKLVFDDVLAVLARFGPETMRNRSMAVLAYYRMLVQQSGRRPGPAPNPWPALGPAPASDSSSTPFSDEASEVTSEVPSESSTESSSEYL</sequence>
<dbReference type="GeneID" id="117651274"/>
<evidence type="ECO:0000259" key="8">
    <source>
        <dbReference type="Pfam" id="PF04083"/>
    </source>
</evidence>
<dbReference type="GO" id="GO:0016042">
    <property type="term" value="P:lipid catabolic process"/>
    <property type="evidence" value="ECO:0007669"/>
    <property type="project" value="UniProtKB-KW"/>
</dbReference>
<dbReference type="Gene3D" id="3.40.50.1820">
    <property type="entry name" value="alpha/beta hydrolase"/>
    <property type="match status" value="1"/>
</dbReference>
<dbReference type="InterPro" id="IPR029058">
    <property type="entry name" value="AB_hydrolase_fold"/>
</dbReference>
<keyword evidence="3" id="KW-0378">Hydrolase</keyword>
<comment type="similarity">
    <text evidence="1">Belongs to the AB hydrolase superfamily. Lipase family.</text>
</comment>
<accession>A0A6P8ZZZ1</accession>
<dbReference type="GO" id="GO:0016787">
    <property type="term" value="F:hydrolase activity"/>
    <property type="evidence" value="ECO:0007669"/>
    <property type="project" value="UniProtKB-KW"/>
</dbReference>
<feature type="domain" description="Partial AB-hydrolase lipase" evidence="8">
    <location>
        <begin position="93"/>
        <end position="156"/>
    </location>
</feature>
<dbReference type="Pfam" id="PF04083">
    <property type="entry name" value="Abhydro_lipase"/>
    <property type="match status" value="1"/>
</dbReference>
<keyword evidence="2" id="KW-0732">Signal</keyword>
<evidence type="ECO:0000313" key="10">
    <source>
        <dbReference type="RefSeq" id="XP_034251023.1"/>
    </source>
</evidence>